<dbReference type="RefSeq" id="WP_068852674.1">
    <property type="nucleotide sequence ID" value="NZ_LYDR01000154.1"/>
</dbReference>
<keyword evidence="6" id="KW-0282">Flagellum</keyword>
<dbReference type="InterPro" id="IPR039246">
    <property type="entry name" value="Flagellar_FlgA"/>
</dbReference>
<dbReference type="InterPro" id="IPR013974">
    <property type="entry name" value="SAF"/>
</dbReference>
<keyword evidence="2" id="KW-0732">Signal</keyword>
<dbReference type="AlphaFoldDB" id="A0A1C3E4W7"/>
<dbReference type="GO" id="GO:0044780">
    <property type="term" value="P:bacterial-type flagellum assembly"/>
    <property type="evidence" value="ECO:0007669"/>
    <property type="project" value="InterPro"/>
</dbReference>
<evidence type="ECO:0000259" key="5">
    <source>
        <dbReference type="SMART" id="SM00858"/>
    </source>
</evidence>
<dbReference type="EMBL" id="LYDR01000154">
    <property type="protein sequence ID" value="ODA28291.1"/>
    <property type="molecule type" value="Genomic_DNA"/>
</dbReference>
<reference evidence="6 7" key="1">
    <citation type="submission" date="2016-05" db="EMBL/GenBank/DDBJ databases">
        <title>Genomic and physiological characterization of Planctopirus sp. isolated from fresh water lake.</title>
        <authorList>
            <person name="Subhash Y."/>
            <person name="Ramana C."/>
        </authorList>
    </citation>
    <scope>NUCLEOTIDE SEQUENCE [LARGE SCALE GENOMIC DNA]</scope>
    <source>
        <strain evidence="6 7">JC280</strain>
    </source>
</reference>
<organism evidence="6 7">
    <name type="scientific">Planctopirus hydrillae</name>
    <dbReference type="NCBI Taxonomy" id="1841610"/>
    <lineage>
        <taxon>Bacteria</taxon>
        <taxon>Pseudomonadati</taxon>
        <taxon>Planctomycetota</taxon>
        <taxon>Planctomycetia</taxon>
        <taxon>Planctomycetales</taxon>
        <taxon>Planctomycetaceae</taxon>
        <taxon>Planctopirus</taxon>
    </lineage>
</organism>
<proteinExistence type="predicted"/>
<dbReference type="STRING" id="1841610.A6X21_01460"/>
<keyword evidence="7" id="KW-1185">Reference proteome</keyword>
<dbReference type="NCBIfam" id="TIGR03170">
    <property type="entry name" value="flgA_cterm"/>
    <property type="match status" value="1"/>
</dbReference>
<feature type="domain" description="SAF" evidence="5">
    <location>
        <begin position="262"/>
        <end position="321"/>
    </location>
</feature>
<dbReference type="GO" id="GO:0042597">
    <property type="term" value="C:periplasmic space"/>
    <property type="evidence" value="ECO:0007669"/>
    <property type="project" value="UniProtKB-SubCell"/>
</dbReference>
<evidence type="ECO:0000313" key="6">
    <source>
        <dbReference type="EMBL" id="ODA28291.1"/>
    </source>
</evidence>
<dbReference type="PANTHER" id="PTHR36307:SF1">
    <property type="entry name" value="FLAGELLA BASAL BODY P-RING FORMATION PROTEIN FLGA"/>
    <property type="match status" value="1"/>
</dbReference>
<keyword evidence="6" id="KW-0966">Cell projection</keyword>
<comment type="subcellular location">
    <subcellularLocation>
        <location evidence="1">Periplasm</location>
    </subcellularLocation>
</comment>
<dbReference type="Pfam" id="PF13144">
    <property type="entry name" value="ChapFlgA"/>
    <property type="match status" value="1"/>
</dbReference>
<evidence type="ECO:0000256" key="4">
    <source>
        <dbReference type="SAM" id="MobiDB-lite"/>
    </source>
</evidence>
<sequence length="423" mass="45401">MVLDIPAKIRLHFLLPAKFIACGMLYACLAGSWQNSCIAAPPVTKVETPSTLNSLGQSTAAQASAVISLKERVSTTQTLVTLNEVAEILSSDNAFRETLGNIPLGPGPGVGRPVMFDHLQVHQRLLAMGINLSRIAFSGSARSVVSRSAGEERAPQVIQQVSHVEPQPVIRVDRGKVEALLVTAFREQFRWGDEAAMPIVTISPHEATPPAVLQAVTDGAAIRYLAEKIDNLPEQAIQAQIIPTQGGEPHNVTLKLKLTPQVRMVAFRRAMQKGEIVQQGDLMWKLDTAQAECCTEPGQVIGMECRRATKAGELVNLKDMASAPLIRNGDIVTASLRVKGIVIRGQYKSLSTAARGETVTLVSLDDVRERVTAVVTGWHEAAITSTGGEGANPSQMRGVQLLKSSSQEDPPARSTPSRQGGRP</sequence>
<protein>
    <submittedName>
        <fullName evidence="6">Flagella basal body P-ring formation protein FlgA</fullName>
    </submittedName>
</protein>
<gene>
    <name evidence="6" type="ORF">A6X21_01460</name>
</gene>
<feature type="compositionally biased region" description="Polar residues" evidence="4">
    <location>
        <begin position="392"/>
        <end position="423"/>
    </location>
</feature>
<accession>A0A1C3E4W7</accession>
<dbReference type="PANTHER" id="PTHR36307">
    <property type="entry name" value="FLAGELLA BASAL BODY P-RING FORMATION PROTEIN FLGA"/>
    <property type="match status" value="1"/>
</dbReference>
<dbReference type="OrthoDB" id="247482at2"/>
<dbReference type="SMART" id="SM00858">
    <property type="entry name" value="SAF"/>
    <property type="match status" value="1"/>
</dbReference>
<name>A0A1C3E4W7_9PLAN</name>
<feature type="region of interest" description="Disordered" evidence="4">
    <location>
        <begin position="384"/>
        <end position="423"/>
    </location>
</feature>
<evidence type="ECO:0000256" key="2">
    <source>
        <dbReference type="ARBA" id="ARBA00022729"/>
    </source>
</evidence>
<keyword evidence="6" id="KW-0969">Cilium</keyword>
<evidence type="ECO:0000313" key="7">
    <source>
        <dbReference type="Proteomes" id="UP000094828"/>
    </source>
</evidence>
<evidence type="ECO:0000256" key="1">
    <source>
        <dbReference type="ARBA" id="ARBA00004418"/>
    </source>
</evidence>
<dbReference type="InterPro" id="IPR017585">
    <property type="entry name" value="SAF_FlgA"/>
</dbReference>
<evidence type="ECO:0000256" key="3">
    <source>
        <dbReference type="ARBA" id="ARBA00022764"/>
    </source>
</evidence>
<dbReference type="Proteomes" id="UP000094828">
    <property type="component" value="Unassembled WGS sequence"/>
</dbReference>
<comment type="caution">
    <text evidence="6">The sequence shown here is derived from an EMBL/GenBank/DDBJ whole genome shotgun (WGS) entry which is preliminary data.</text>
</comment>
<keyword evidence="3" id="KW-0574">Periplasm</keyword>